<dbReference type="GO" id="GO:0005506">
    <property type="term" value="F:iron ion binding"/>
    <property type="evidence" value="ECO:0007669"/>
    <property type="project" value="InterPro"/>
</dbReference>
<proteinExistence type="inferred from homology"/>
<dbReference type="Proteomes" id="UP001163846">
    <property type="component" value="Unassembled WGS sequence"/>
</dbReference>
<dbReference type="PROSITE" id="PS00186">
    <property type="entry name" value="IPNS_2"/>
    <property type="match status" value="1"/>
</dbReference>
<dbReference type="InterPro" id="IPR050327">
    <property type="entry name" value="Proton-linked_MCT"/>
</dbReference>
<keyword evidence="5" id="KW-0408">Iron</keyword>
<evidence type="ECO:0000256" key="3">
    <source>
        <dbReference type="ARBA" id="ARBA00008056"/>
    </source>
</evidence>
<protein>
    <submittedName>
        <fullName evidence="7">Major facilitator superfamily domain-containing protein</fullName>
    </submittedName>
</protein>
<dbReference type="EMBL" id="MU806151">
    <property type="protein sequence ID" value="KAJ3839020.1"/>
    <property type="molecule type" value="Genomic_DNA"/>
</dbReference>
<dbReference type="SUPFAM" id="SSF103473">
    <property type="entry name" value="MFS general substrate transporter"/>
    <property type="match status" value="1"/>
</dbReference>
<dbReference type="Pfam" id="PF07690">
    <property type="entry name" value="MFS_1"/>
    <property type="match status" value="1"/>
</dbReference>
<dbReference type="GO" id="GO:0022857">
    <property type="term" value="F:transmembrane transporter activity"/>
    <property type="evidence" value="ECO:0007669"/>
    <property type="project" value="InterPro"/>
</dbReference>
<dbReference type="AlphaFoldDB" id="A0AA38PAA2"/>
<dbReference type="PANTHER" id="PTHR11360">
    <property type="entry name" value="MONOCARBOXYLATE TRANSPORTER"/>
    <property type="match status" value="1"/>
</dbReference>
<comment type="subcellular location">
    <subcellularLocation>
        <location evidence="1">Membrane</location>
        <topology evidence="1">Multi-pass membrane protein</topology>
    </subcellularLocation>
</comment>
<reference evidence="7" key="1">
    <citation type="submission" date="2022-08" db="EMBL/GenBank/DDBJ databases">
        <authorList>
            <consortium name="DOE Joint Genome Institute"/>
            <person name="Min B."/>
            <person name="Riley R."/>
            <person name="Sierra-Patev S."/>
            <person name="Naranjo-Ortiz M."/>
            <person name="Looney B."/>
            <person name="Konkel Z."/>
            <person name="Slot J.C."/>
            <person name="Sakamoto Y."/>
            <person name="Steenwyk J.L."/>
            <person name="Rokas A."/>
            <person name="Carro J."/>
            <person name="Camarero S."/>
            <person name="Ferreira P."/>
            <person name="Molpeceres G."/>
            <person name="Ruiz-Duenas F.J."/>
            <person name="Serrano A."/>
            <person name="Henrissat B."/>
            <person name="Drula E."/>
            <person name="Hughes K.W."/>
            <person name="Mata J.L."/>
            <person name="Ishikawa N.K."/>
            <person name="Vargas-Isla R."/>
            <person name="Ushijima S."/>
            <person name="Smith C.A."/>
            <person name="Ahrendt S."/>
            <person name="Andreopoulos W."/>
            <person name="He G."/>
            <person name="Labutti K."/>
            <person name="Lipzen A."/>
            <person name="Ng V."/>
            <person name="Sandor L."/>
            <person name="Barry K."/>
            <person name="Martinez A.T."/>
            <person name="Xiao Y."/>
            <person name="Gibbons J.G."/>
            <person name="Terashima K."/>
            <person name="Hibbett D.S."/>
            <person name="Grigoriev I.V."/>
        </authorList>
    </citation>
    <scope>NUCLEOTIDE SEQUENCE</scope>
    <source>
        <strain evidence="7">TFB9207</strain>
    </source>
</reference>
<name>A0AA38PAA2_9AGAR</name>
<feature type="transmembrane region" description="Helical" evidence="6">
    <location>
        <begin position="188"/>
        <end position="208"/>
    </location>
</feature>
<comment type="caution">
    <text evidence="7">The sequence shown here is derived from an EMBL/GenBank/DDBJ whole genome shotgun (WGS) entry which is preliminary data.</text>
</comment>
<feature type="transmembrane region" description="Helical" evidence="6">
    <location>
        <begin position="458"/>
        <end position="478"/>
    </location>
</feature>
<feature type="transmembrane region" description="Helical" evidence="6">
    <location>
        <begin position="152"/>
        <end position="176"/>
    </location>
</feature>
<accession>A0AA38PAA2</accession>
<evidence type="ECO:0000313" key="8">
    <source>
        <dbReference type="Proteomes" id="UP001163846"/>
    </source>
</evidence>
<dbReference type="PANTHER" id="PTHR11360:SF287">
    <property type="entry name" value="MFS MONOCARBOXYLATE TRANSPORTER"/>
    <property type="match status" value="1"/>
</dbReference>
<keyword evidence="8" id="KW-1185">Reference proteome</keyword>
<dbReference type="InterPro" id="IPR002057">
    <property type="entry name" value="Isopenicillin-N_synth_CS"/>
</dbReference>
<feature type="transmembrane region" description="Helical" evidence="6">
    <location>
        <begin position="269"/>
        <end position="290"/>
    </location>
</feature>
<keyword evidence="6" id="KW-0472">Membrane</keyword>
<keyword evidence="4" id="KW-0560">Oxidoreductase</keyword>
<evidence type="ECO:0000256" key="1">
    <source>
        <dbReference type="ARBA" id="ARBA00004141"/>
    </source>
</evidence>
<feature type="transmembrane region" description="Helical" evidence="6">
    <location>
        <begin position="53"/>
        <end position="72"/>
    </location>
</feature>
<feature type="transmembrane region" description="Helical" evidence="6">
    <location>
        <begin position="220"/>
        <end position="239"/>
    </location>
</feature>
<comment type="similarity">
    <text evidence="2">Belongs to the major facilitator superfamily. Monocarboxylate porter (TC 2.A.1.13) family.</text>
</comment>
<feature type="transmembrane region" description="Helical" evidence="6">
    <location>
        <begin position="130"/>
        <end position="146"/>
    </location>
</feature>
<dbReference type="InterPro" id="IPR036259">
    <property type="entry name" value="MFS_trans_sf"/>
</dbReference>
<dbReference type="GO" id="GO:0016020">
    <property type="term" value="C:membrane"/>
    <property type="evidence" value="ECO:0007669"/>
    <property type="project" value="UniProtKB-SubCell"/>
</dbReference>
<keyword evidence="6" id="KW-1133">Transmembrane helix</keyword>
<dbReference type="Gene3D" id="1.20.1250.20">
    <property type="entry name" value="MFS general substrate transporter like domains"/>
    <property type="match status" value="2"/>
</dbReference>
<sequence length="496" mass="53464">MTSPSDDGHAERIELALRIPLPPSNDFAFDVSSQNDSSNGRNQSVLPPVDTGFGAWSFLTAAFFVEAIVWGFPNSFGVFLDAYLNDSTYTSQPNANNLLPLIGPVASGIIYCSGPFVTPIITKYPHYRSAFLYIGAVLCWVSLFAASYTTQIIHLVALQGVLYAIGGSLLYILSFLYLSEWFNHKRGFANGVLFAGTAVGGILLPIILPPLFSSHGPPKTLRILSIAIAILIVPVLPFMKGRLPACRTRAIGPTPRGRGNMDWKRSGSFWVLVVANTFQGFGYFVPIVWLPTFASDLNLSSSTSSIAISLLNCGSFLGRVTTGYLSDKINPWLLGFSTLALTSAATFILWGILSYNLAGLLSFGVAYGTLAGGWTSSWTGFTKPWSANDPNLSTTLFGILLFSRGMGNIFSTPISSALTTLSTRNPSLQSRRSSFSNEASLESRNLGFSVAGGKFENMIVYVGTCFAGAALIALVGWGRDVARRRRQRGNGPEQQS</sequence>
<comment type="similarity">
    <text evidence="3">Belongs to the iron/ascorbate-dependent oxidoreductase family.</text>
</comment>
<evidence type="ECO:0000256" key="4">
    <source>
        <dbReference type="ARBA" id="ARBA00023002"/>
    </source>
</evidence>
<gene>
    <name evidence="7" type="ORF">F5878DRAFT_617806</name>
</gene>
<feature type="transmembrane region" description="Helical" evidence="6">
    <location>
        <begin position="332"/>
        <end position="353"/>
    </location>
</feature>
<dbReference type="InterPro" id="IPR011701">
    <property type="entry name" value="MFS"/>
</dbReference>
<keyword evidence="6" id="KW-0812">Transmembrane</keyword>
<dbReference type="GO" id="GO:0016491">
    <property type="term" value="F:oxidoreductase activity"/>
    <property type="evidence" value="ECO:0007669"/>
    <property type="project" value="UniProtKB-KW"/>
</dbReference>
<evidence type="ECO:0000256" key="2">
    <source>
        <dbReference type="ARBA" id="ARBA00006727"/>
    </source>
</evidence>
<evidence type="ECO:0000313" key="7">
    <source>
        <dbReference type="EMBL" id="KAJ3839020.1"/>
    </source>
</evidence>
<organism evidence="7 8">
    <name type="scientific">Lentinula raphanica</name>
    <dbReference type="NCBI Taxonomy" id="153919"/>
    <lineage>
        <taxon>Eukaryota</taxon>
        <taxon>Fungi</taxon>
        <taxon>Dikarya</taxon>
        <taxon>Basidiomycota</taxon>
        <taxon>Agaricomycotina</taxon>
        <taxon>Agaricomycetes</taxon>
        <taxon>Agaricomycetidae</taxon>
        <taxon>Agaricales</taxon>
        <taxon>Marasmiineae</taxon>
        <taxon>Omphalotaceae</taxon>
        <taxon>Lentinula</taxon>
    </lineage>
</organism>
<evidence type="ECO:0000256" key="6">
    <source>
        <dbReference type="SAM" id="Phobius"/>
    </source>
</evidence>
<evidence type="ECO:0000256" key="5">
    <source>
        <dbReference type="ARBA" id="ARBA00023004"/>
    </source>
</evidence>